<keyword evidence="1" id="KW-1133">Transmembrane helix</keyword>
<name>A0A916BEM0_9PROT</name>
<dbReference type="AlphaFoldDB" id="A0A916BEM0"/>
<proteinExistence type="predicted"/>
<reference evidence="2" key="1">
    <citation type="submission" date="2021-02" db="EMBL/GenBank/DDBJ databases">
        <authorList>
            <person name="Han P."/>
        </authorList>
    </citation>
    <scope>NUCLEOTIDE SEQUENCE</scope>
    <source>
        <strain evidence="2">Candidatus Nitrotoga sp. ZN8</strain>
    </source>
</reference>
<organism evidence="2 3">
    <name type="scientific">Candidatus Nitrotoga fabula</name>
    <dbReference type="NCBI Taxonomy" id="2182327"/>
    <lineage>
        <taxon>Bacteria</taxon>
        <taxon>Pseudomonadati</taxon>
        <taxon>Pseudomonadota</taxon>
        <taxon>Betaproteobacteria</taxon>
        <taxon>Nitrosomonadales</taxon>
        <taxon>Gallionellaceae</taxon>
        <taxon>Candidatus Nitrotoga</taxon>
    </lineage>
</organism>
<sequence>MSPLTLVVVIALGVAFGIAAALYVGTLFAFVSGALLVSIVLFLTFVLLRVSLKEGISLTKIINDGVRLYFRAIPQAWNMLTRPSELGDEFFVRRRIDGLVILFVCFVWAVVIVGAVLLVLFPT</sequence>
<dbReference type="EMBL" id="CAJNBL010000044">
    <property type="protein sequence ID" value="CAE6739485.1"/>
    <property type="molecule type" value="Genomic_DNA"/>
</dbReference>
<dbReference type="Proteomes" id="UP000675882">
    <property type="component" value="Unassembled WGS sequence"/>
</dbReference>
<protein>
    <submittedName>
        <fullName evidence="2">Uncharacterized protein</fullName>
    </submittedName>
</protein>
<feature type="transmembrane region" description="Helical" evidence="1">
    <location>
        <begin position="27"/>
        <end position="48"/>
    </location>
</feature>
<gene>
    <name evidence="2" type="ORF">NTGZN8_90025</name>
</gene>
<keyword evidence="1" id="KW-0812">Transmembrane</keyword>
<keyword evidence="1" id="KW-0472">Membrane</keyword>
<comment type="caution">
    <text evidence="2">The sequence shown here is derived from an EMBL/GenBank/DDBJ whole genome shotgun (WGS) entry which is preliminary data.</text>
</comment>
<dbReference type="RefSeq" id="WP_213036835.1">
    <property type="nucleotide sequence ID" value="NZ_CAJNBL010000044.1"/>
</dbReference>
<keyword evidence="3" id="KW-1185">Reference proteome</keyword>
<evidence type="ECO:0000313" key="3">
    <source>
        <dbReference type="Proteomes" id="UP000675882"/>
    </source>
</evidence>
<evidence type="ECO:0000313" key="2">
    <source>
        <dbReference type="EMBL" id="CAE6739485.1"/>
    </source>
</evidence>
<evidence type="ECO:0000256" key="1">
    <source>
        <dbReference type="SAM" id="Phobius"/>
    </source>
</evidence>
<accession>A0A916BEM0</accession>
<feature type="transmembrane region" description="Helical" evidence="1">
    <location>
        <begin position="99"/>
        <end position="121"/>
    </location>
</feature>